<dbReference type="Proteomes" id="UP001232148">
    <property type="component" value="Unassembled WGS sequence"/>
</dbReference>
<reference evidence="2" key="1">
    <citation type="submission" date="2021-06" db="EMBL/GenBank/DDBJ databases">
        <title>Comparative genomics, transcriptomics and evolutionary studies reveal genomic signatures of adaptation to plant cell wall in hemibiotrophic fungi.</title>
        <authorList>
            <consortium name="DOE Joint Genome Institute"/>
            <person name="Baroncelli R."/>
            <person name="Diaz J.F."/>
            <person name="Benocci T."/>
            <person name="Peng M."/>
            <person name="Battaglia E."/>
            <person name="Haridas S."/>
            <person name="Andreopoulos W."/>
            <person name="Labutti K."/>
            <person name="Pangilinan J."/>
            <person name="Floch G.L."/>
            <person name="Makela M.R."/>
            <person name="Henrissat B."/>
            <person name="Grigoriev I.V."/>
            <person name="Crouch J.A."/>
            <person name="De Vries R.P."/>
            <person name="Sukno S.A."/>
            <person name="Thon M.R."/>
        </authorList>
    </citation>
    <scope>NUCLEOTIDE SEQUENCE</scope>
    <source>
        <strain evidence="2">MAFF235873</strain>
    </source>
</reference>
<organism evidence="2 3">
    <name type="scientific">Colletotrichum zoysiae</name>
    <dbReference type="NCBI Taxonomy" id="1216348"/>
    <lineage>
        <taxon>Eukaryota</taxon>
        <taxon>Fungi</taxon>
        <taxon>Dikarya</taxon>
        <taxon>Ascomycota</taxon>
        <taxon>Pezizomycotina</taxon>
        <taxon>Sordariomycetes</taxon>
        <taxon>Hypocreomycetidae</taxon>
        <taxon>Glomerellales</taxon>
        <taxon>Glomerellaceae</taxon>
        <taxon>Colletotrichum</taxon>
        <taxon>Colletotrichum graminicola species complex</taxon>
    </lineage>
</organism>
<evidence type="ECO:0000256" key="1">
    <source>
        <dbReference type="SAM" id="MobiDB-lite"/>
    </source>
</evidence>
<gene>
    <name evidence="2" type="ORF">LX32DRAFT_115080</name>
</gene>
<keyword evidence="3" id="KW-1185">Reference proteome</keyword>
<evidence type="ECO:0000313" key="2">
    <source>
        <dbReference type="EMBL" id="KAK2024066.1"/>
    </source>
</evidence>
<sequence>MFRPVLPPLPKHTPRPAPRPQNPSIGAYPTSNQGSHMRSMPSRCRPTVVSLDLDDVGHGHYILRRPQHHPPWSRAIAGHRAAYLRDKCTPGNRQDEQRAPASEPLLVEGRKKIVGMDSIASSYPDVRYLRSFETLQRKLHRDCFYGRQELRRSTHNQAPAHCDDLMIA</sequence>
<accession>A0AAD9H924</accession>
<proteinExistence type="predicted"/>
<feature type="region of interest" description="Disordered" evidence="1">
    <location>
        <begin position="1"/>
        <end position="42"/>
    </location>
</feature>
<dbReference type="AlphaFoldDB" id="A0AAD9H924"/>
<name>A0AAD9H924_9PEZI</name>
<evidence type="ECO:0000313" key="3">
    <source>
        <dbReference type="Proteomes" id="UP001232148"/>
    </source>
</evidence>
<comment type="caution">
    <text evidence="2">The sequence shown here is derived from an EMBL/GenBank/DDBJ whole genome shotgun (WGS) entry which is preliminary data.</text>
</comment>
<dbReference type="EMBL" id="MU842976">
    <property type="protein sequence ID" value="KAK2024066.1"/>
    <property type="molecule type" value="Genomic_DNA"/>
</dbReference>
<feature type="compositionally biased region" description="Pro residues" evidence="1">
    <location>
        <begin position="1"/>
        <end position="21"/>
    </location>
</feature>
<protein>
    <submittedName>
        <fullName evidence="2">Uncharacterized protein</fullName>
    </submittedName>
</protein>